<dbReference type="Pfam" id="PF00127">
    <property type="entry name" value="Copper-bind"/>
    <property type="match status" value="1"/>
</dbReference>
<feature type="binding site" evidence="7">
    <location>
        <position position="136"/>
    </location>
    <ligand>
        <name>Cu cation</name>
        <dbReference type="ChEBI" id="CHEBI:23378"/>
    </ligand>
</feature>
<evidence type="ECO:0000256" key="8">
    <source>
        <dbReference type="SAM" id="MobiDB-lite"/>
    </source>
</evidence>
<organism evidence="10 11">
    <name type="scientific">Halosegnis marinus</name>
    <dbReference type="NCBI Taxonomy" id="3034023"/>
    <lineage>
        <taxon>Archaea</taxon>
        <taxon>Methanobacteriati</taxon>
        <taxon>Methanobacteriota</taxon>
        <taxon>Stenosarchaea group</taxon>
        <taxon>Halobacteria</taxon>
        <taxon>Halobacteriales</taxon>
        <taxon>Natronomonadaceae</taxon>
        <taxon>Halosegnis</taxon>
    </lineage>
</organism>
<dbReference type="InterPro" id="IPR028871">
    <property type="entry name" value="BlueCu_1_BS"/>
</dbReference>
<dbReference type="RefSeq" id="WP_276234051.1">
    <property type="nucleotide sequence ID" value="NZ_CP119802.1"/>
</dbReference>
<evidence type="ECO:0000256" key="5">
    <source>
        <dbReference type="ARBA" id="ARBA00023008"/>
    </source>
</evidence>
<feature type="compositionally biased region" description="Gly residues" evidence="8">
    <location>
        <begin position="37"/>
        <end position="52"/>
    </location>
</feature>
<dbReference type="InterPro" id="IPR002387">
    <property type="entry name" value="Plastocyanin"/>
</dbReference>
<feature type="binding site" evidence="7">
    <location>
        <position position="89"/>
    </location>
    <ligand>
        <name>Cu cation</name>
        <dbReference type="ChEBI" id="CHEBI:23378"/>
    </ligand>
</feature>
<protein>
    <submittedName>
        <fullName evidence="10">Plastocyanin/azurin family copper-binding protein</fullName>
    </submittedName>
</protein>
<dbReference type="GO" id="GO:0046872">
    <property type="term" value="F:metal ion binding"/>
    <property type="evidence" value="ECO:0007669"/>
    <property type="project" value="UniProtKB-KW"/>
</dbReference>
<dbReference type="InterPro" id="IPR000923">
    <property type="entry name" value="BlueCu_1"/>
</dbReference>
<dbReference type="GeneID" id="79267610"/>
<evidence type="ECO:0000256" key="3">
    <source>
        <dbReference type="ARBA" id="ARBA00022723"/>
    </source>
</evidence>
<dbReference type="PRINTS" id="PR00157">
    <property type="entry name" value="PLASTOCYANIN"/>
</dbReference>
<dbReference type="PANTHER" id="PTHR34192">
    <property type="entry name" value="PLASTOCYANIN MAJOR ISOFORM, CHLOROPLASTIC-RELATED"/>
    <property type="match status" value="1"/>
</dbReference>
<keyword evidence="3 7" id="KW-0479">Metal-binding</keyword>
<evidence type="ECO:0000256" key="1">
    <source>
        <dbReference type="ARBA" id="ARBA00004370"/>
    </source>
</evidence>
<keyword evidence="6" id="KW-0472">Membrane</keyword>
<evidence type="ECO:0000256" key="7">
    <source>
        <dbReference type="PIRSR" id="PIRSR602387-1"/>
    </source>
</evidence>
<comment type="cofactor">
    <cofactor evidence="7">
        <name>Cu(2+)</name>
        <dbReference type="ChEBI" id="CHEBI:29036"/>
    </cofactor>
    <text evidence="7">The crystal structure with reduced Cu(1+) has also been determined.</text>
</comment>
<dbReference type="Gene3D" id="2.60.40.420">
    <property type="entry name" value="Cupredoxins - blue copper proteins"/>
    <property type="match status" value="1"/>
</dbReference>
<feature type="binding site" evidence="7">
    <location>
        <position position="133"/>
    </location>
    <ligand>
        <name>Cu cation</name>
        <dbReference type="ChEBI" id="CHEBI:23378"/>
    </ligand>
</feature>
<name>A0ABD5ZQS4_9EURY</name>
<dbReference type="GO" id="GO:0016020">
    <property type="term" value="C:membrane"/>
    <property type="evidence" value="ECO:0007669"/>
    <property type="project" value="UniProtKB-SubCell"/>
</dbReference>
<reference evidence="10 11" key="1">
    <citation type="journal article" date="2019" name="Int. J. Syst. Evol. Microbiol.">
        <title>The Global Catalogue of Microorganisms (GCM) 10K type strain sequencing project: providing services to taxonomists for standard genome sequencing and annotation.</title>
        <authorList>
            <consortium name="The Broad Institute Genomics Platform"/>
            <consortium name="The Broad Institute Genome Sequencing Center for Infectious Disease"/>
            <person name="Wu L."/>
            <person name="Ma J."/>
        </authorList>
    </citation>
    <scope>NUCLEOTIDE SEQUENCE [LARGE SCALE GENOMIC DNA]</scope>
    <source>
        <strain evidence="10 11">DT85</strain>
    </source>
</reference>
<dbReference type="PROSITE" id="PS00196">
    <property type="entry name" value="COPPER_BLUE"/>
    <property type="match status" value="1"/>
</dbReference>
<feature type="domain" description="Blue (type 1) copper" evidence="9">
    <location>
        <begin position="63"/>
        <end position="147"/>
    </location>
</feature>
<dbReference type="EMBL" id="JBHTAP010000001">
    <property type="protein sequence ID" value="MFC7235909.1"/>
    <property type="molecule type" value="Genomic_DNA"/>
</dbReference>
<feature type="binding site" evidence="7">
    <location>
        <position position="141"/>
    </location>
    <ligand>
        <name>Cu cation</name>
        <dbReference type="ChEBI" id="CHEBI:23378"/>
    </ligand>
</feature>
<comment type="subcellular location">
    <subcellularLocation>
        <location evidence="1">Membrane</location>
    </subcellularLocation>
</comment>
<dbReference type="Proteomes" id="UP001596398">
    <property type="component" value="Unassembled WGS sequence"/>
</dbReference>
<gene>
    <name evidence="10" type="ORF">ACFQJ4_11335</name>
</gene>
<evidence type="ECO:0000313" key="10">
    <source>
        <dbReference type="EMBL" id="MFC7235909.1"/>
    </source>
</evidence>
<sequence>MDTDDSAVSRRGFIRAAAGAGAASAAVGGAAAQEGNETGGNGTDSGGGGLPGAGQTETVALLSSLVFDPENLTVLQGTTVNFVWESDGHNIVVDSQPDGAGWEGTEGGASQLYDTGYEYSHTFDTLGTYEYACAPHRQAGMVGTIEVVEEISTPEPAQGPPPIPDSAKTLGIAATIGLGSTLGLAYFLMRFGGDYEQ</sequence>
<keyword evidence="11" id="KW-1185">Reference proteome</keyword>
<dbReference type="PROSITE" id="PS51318">
    <property type="entry name" value="TAT"/>
    <property type="match status" value="1"/>
</dbReference>
<keyword evidence="5 7" id="KW-0186">Copper</keyword>
<keyword evidence="2" id="KW-0813">Transport</keyword>
<evidence type="ECO:0000256" key="2">
    <source>
        <dbReference type="ARBA" id="ARBA00022448"/>
    </source>
</evidence>
<evidence type="ECO:0000259" key="9">
    <source>
        <dbReference type="Pfam" id="PF00127"/>
    </source>
</evidence>
<dbReference type="SUPFAM" id="SSF49503">
    <property type="entry name" value="Cupredoxins"/>
    <property type="match status" value="1"/>
</dbReference>
<dbReference type="InterPro" id="IPR008972">
    <property type="entry name" value="Cupredoxin"/>
</dbReference>
<evidence type="ECO:0000256" key="6">
    <source>
        <dbReference type="ARBA" id="ARBA00023136"/>
    </source>
</evidence>
<evidence type="ECO:0000313" key="11">
    <source>
        <dbReference type="Proteomes" id="UP001596398"/>
    </source>
</evidence>
<keyword evidence="4" id="KW-0249">Electron transport</keyword>
<dbReference type="AlphaFoldDB" id="A0ABD5ZQS4"/>
<dbReference type="PANTHER" id="PTHR34192:SF10">
    <property type="entry name" value="PLASTOCYANIN MAJOR ISOFORM, CHLOROPLASTIC-RELATED"/>
    <property type="match status" value="1"/>
</dbReference>
<proteinExistence type="predicted"/>
<accession>A0ABD5ZQS4</accession>
<comment type="caution">
    <text evidence="10">The sequence shown here is derived from an EMBL/GenBank/DDBJ whole genome shotgun (WGS) entry which is preliminary data.</text>
</comment>
<feature type="region of interest" description="Disordered" evidence="8">
    <location>
        <begin position="32"/>
        <end position="54"/>
    </location>
</feature>
<evidence type="ECO:0000256" key="4">
    <source>
        <dbReference type="ARBA" id="ARBA00022982"/>
    </source>
</evidence>
<dbReference type="InterPro" id="IPR006311">
    <property type="entry name" value="TAT_signal"/>
</dbReference>